<dbReference type="Proteomes" id="UP000678374">
    <property type="component" value="Unassembled WGS sequence"/>
</dbReference>
<sequence length="71" mass="7474">MDRCWLKGSEGDALHAMLCAAGFNIRWLLRAVVRPGLYAACILASWLTSILSASLVTAHSMSPALAGGDGK</sequence>
<dbReference type="EMBL" id="JAGQDE010000014">
    <property type="protein sequence ID" value="MBQ0960380.1"/>
    <property type="molecule type" value="Genomic_DNA"/>
</dbReference>
<keyword evidence="1" id="KW-0472">Membrane</keyword>
<reference evidence="2" key="1">
    <citation type="submission" date="2021-04" db="EMBL/GenBank/DDBJ databases">
        <title>The genome sequence of Ideonella sp. 4Y11.</title>
        <authorList>
            <person name="Liu Y."/>
        </authorList>
    </citation>
    <scope>NUCLEOTIDE SEQUENCE</scope>
    <source>
        <strain evidence="2">4Y11</strain>
    </source>
</reference>
<gene>
    <name evidence="2" type="ORF">KAK06_15600</name>
</gene>
<evidence type="ECO:0000256" key="1">
    <source>
        <dbReference type="SAM" id="Phobius"/>
    </source>
</evidence>
<accession>A0A940YHU3</accession>
<protein>
    <submittedName>
        <fullName evidence="2">Uncharacterized protein</fullName>
    </submittedName>
</protein>
<keyword evidence="3" id="KW-1185">Reference proteome</keyword>
<evidence type="ECO:0000313" key="2">
    <source>
        <dbReference type="EMBL" id="MBQ0960380.1"/>
    </source>
</evidence>
<keyword evidence="1" id="KW-1133">Transmembrane helix</keyword>
<name>A0A940YHU3_9BURK</name>
<evidence type="ECO:0000313" key="3">
    <source>
        <dbReference type="Proteomes" id="UP000678374"/>
    </source>
</evidence>
<feature type="transmembrane region" description="Helical" evidence="1">
    <location>
        <begin position="36"/>
        <end position="56"/>
    </location>
</feature>
<dbReference type="AlphaFoldDB" id="A0A940YHU3"/>
<keyword evidence="1" id="KW-0812">Transmembrane</keyword>
<proteinExistence type="predicted"/>
<comment type="caution">
    <text evidence="2">The sequence shown here is derived from an EMBL/GenBank/DDBJ whole genome shotgun (WGS) entry which is preliminary data.</text>
</comment>
<organism evidence="2 3">
    <name type="scientific">Ideonella aquatica</name>
    <dbReference type="NCBI Taxonomy" id="2824119"/>
    <lineage>
        <taxon>Bacteria</taxon>
        <taxon>Pseudomonadati</taxon>
        <taxon>Pseudomonadota</taxon>
        <taxon>Betaproteobacteria</taxon>
        <taxon>Burkholderiales</taxon>
        <taxon>Sphaerotilaceae</taxon>
        <taxon>Ideonella</taxon>
    </lineage>
</organism>